<feature type="signal peptide" evidence="2">
    <location>
        <begin position="1"/>
        <end position="21"/>
    </location>
</feature>
<organism evidence="3 4">
    <name type="scientific">Archangium gephyra</name>
    <dbReference type="NCBI Taxonomy" id="48"/>
    <lineage>
        <taxon>Bacteria</taxon>
        <taxon>Pseudomonadati</taxon>
        <taxon>Myxococcota</taxon>
        <taxon>Myxococcia</taxon>
        <taxon>Myxococcales</taxon>
        <taxon>Cystobacterineae</taxon>
        <taxon>Archangiaceae</taxon>
        <taxon>Archangium</taxon>
    </lineage>
</organism>
<reference evidence="3 4" key="1">
    <citation type="submission" date="2018-08" db="EMBL/GenBank/DDBJ databases">
        <title>Genomic Encyclopedia of Archaeal and Bacterial Type Strains, Phase II (KMG-II): from individual species to whole genera.</title>
        <authorList>
            <person name="Goeker M."/>
        </authorList>
    </citation>
    <scope>NUCLEOTIDE SEQUENCE [LARGE SCALE GENOMIC DNA]</scope>
    <source>
        <strain evidence="3 4">DSM 2261</strain>
    </source>
</reference>
<accession>A0ABX9JXR2</accession>
<dbReference type="SUPFAM" id="SSF50965">
    <property type="entry name" value="Galactose oxidase, central domain"/>
    <property type="match status" value="1"/>
</dbReference>
<feature type="region of interest" description="Disordered" evidence="1">
    <location>
        <begin position="24"/>
        <end position="56"/>
    </location>
</feature>
<comment type="caution">
    <text evidence="3">The sequence shown here is derived from an EMBL/GenBank/DDBJ whole genome shotgun (WGS) entry which is preliminary data.</text>
</comment>
<sequence>MNPAWKTLAFSLLCLSLACKTVNTPPEPVRPSPAEVTPTPAPDSGPKPEPLSSQAGLAGLPATLPFHLEVSESSKSLPKGVQSFAFATSGGKWLFVGGRTNGFHLTATSMRTFPVAYANTQLLVFDPVSGRSWSRDLPAAYLSRLSATNTESHQDGDTLYVVGGYGSNCGKDTASCYGTYPNLTALKVKDVIDAVVAGNDAKLASSIVSIEDTRFQVAGGVLRKVGDYFYLVMGQNYSRIYSAGVSGAYTEQVRRFKLGFDGQTLTVSDYQAFGDPKGAQGTESQFHRRDLNVTEAITPSGNPGLNVWGGVFTADDGGWSHPIYIEPRGSEAPTLTVDANFEQKTNYYECANLLMYDATTGSMYTTLFGGISNYYYTQTGELVPGGTTNSLPFTNIISTLGRASNGTREYIQPMNQGLPALIGANAELVLAPGLPLVQGSHAIVDYTKLTGNRVLVGYIVGGIRATAWQASGTNPTYPLEKLYEVYVVRP</sequence>
<feature type="compositionally biased region" description="Pro residues" evidence="1">
    <location>
        <begin position="39"/>
        <end position="49"/>
    </location>
</feature>
<dbReference type="PROSITE" id="PS51257">
    <property type="entry name" value="PROKAR_LIPOPROTEIN"/>
    <property type="match status" value="1"/>
</dbReference>
<name>A0ABX9JXR2_9BACT</name>
<dbReference type="RefSeq" id="WP_147332969.1">
    <property type="nucleotide sequence ID" value="NZ_CP011509.1"/>
</dbReference>
<evidence type="ECO:0000256" key="1">
    <source>
        <dbReference type="SAM" id="MobiDB-lite"/>
    </source>
</evidence>
<dbReference type="EMBL" id="QUMU01000007">
    <property type="protein sequence ID" value="REG29335.1"/>
    <property type="molecule type" value="Genomic_DNA"/>
</dbReference>
<keyword evidence="4" id="KW-1185">Reference proteome</keyword>
<feature type="chain" id="PRO_5046956700" evidence="2">
    <location>
        <begin position="22"/>
        <end position="490"/>
    </location>
</feature>
<evidence type="ECO:0000313" key="4">
    <source>
        <dbReference type="Proteomes" id="UP000256345"/>
    </source>
</evidence>
<dbReference type="InterPro" id="IPR011043">
    <property type="entry name" value="Gal_Oxase/kelch_b-propeller"/>
</dbReference>
<gene>
    <name evidence="3" type="ORF">ATI61_10722</name>
</gene>
<evidence type="ECO:0000313" key="3">
    <source>
        <dbReference type="EMBL" id="REG29335.1"/>
    </source>
</evidence>
<proteinExistence type="predicted"/>
<keyword evidence="2" id="KW-0732">Signal</keyword>
<protein>
    <submittedName>
        <fullName evidence="3">Uncharacterized protein</fullName>
    </submittedName>
</protein>
<evidence type="ECO:0000256" key="2">
    <source>
        <dbReference type="SAM" id="SignalP"/>
    </source>
</evidence>
<dbReference type="Proteomes" id="UP000256345">
    <property type="component" value="Unassembled WGS sequence"/>
</dbReference>